<dbReference type="HAMAP" id="MF_01333_A">
    <property type="entry name" value="Ribosomal_uL5_A"/>
    <property type="match status" value="1"/>
</dbReference>
<keyword evidence="3 7" id="KW-0699">rRNA-binding</keyword>
<dbReference type="InterPro" id="IPR022803">
    <property type="entry name" value="Ribosomal_uL5_dom_sf"/>
</dbReference>
<feature type="domain" description="Large ribosomal subunit protein uL5 C-terminal" evidence="10">
    <location>
        <begin position="70"/>
        <end position="150"/>
    </location>
</feature>
<evidence type="ECO:0000259" key="9">
    <source>
        <dbReference type="Pfam" id="PF00281"/>
    </source>
</evidence>
<dbReference type="Pfam" id="PF00673">
    <property type="entry name" value="Ribosomal_L5_C"/>
    <property type="match status" value="1"/>
</dbReference>
<evidence type="ECO:0000256" key="4">
    <source>
        <dbReference type="ARBA" id="ARBA00022884"/>
    </source>
</evidence>
<dbReference type="InterPro" id="IPR020929">
    <property type="entry name" value="Ribosomal_uL5_CS"/>
</dbReference>
<evidence type="ECO:0000256" key="5">
    <source>
        <dbReference type="ARBA" id="ARBA00022980"/>
    </source>
</evidence>
<dbReference type="InterPro" id="IPR002132">
    <property type="entry name" value="Ribosomal_uL5"/>
</dbReference>
<comment type="subunit">
    <text evidence="7">Part of the 50S ribosomal subunit; contacts the 5S rRNA and probably tRNA. Forms a bridge to the 30S subunit in the 70S ribosome.</text>
</comment>
<dbReference type="InterPro" id="IPR022804">
    <property type="entry name" value="Ribosomal_uL5_arc"/>
</dbReference>
<dbReference type="OrthoDB" id="372044at2157"/>
<evidence type="ECO:0000256" key="6">
    <source>
        <dbReference type="ARBA" id="ARBA00023274"/>
    </source>
</evidence>
<dbReference type="InterPro" id="IPR031309">
    <property type="entry name" value="Ribosomal_uL5_C"/>
</dbReference>
<dbReference type="PIRSF" id="PIRSF002161">
    <property type="entry name" value="Ribosomal_L5"/>
    <property type="match status" value="1"/>
</dbReference>
<dbReference type="EMBL" id="AP018930">
    <property type="protein sequence ID" value="BBG27147.1"/>
    <property type="molecule type" value="Genomic_DNA"/>
</dbReference>
<sequence length="181" mass="20400">MSELQVQNNKNNKMRQIKLEKVTVNIGLGESGERLQKAYQLVQELTGVKPVYTKAKKSIKEFDVRKGATIGVAATLRGKKAEEFLNKVLPAINNRIKITSFDKYGNVAFGISEHVVIPGTHYDPDIGIFGLDVAVTFTRPGYRVSKRQRKATRIPKRHRVTRDEVIDYLKQNFGITIISGE</sequence>
<reference evidence="14" key="1">
    <citation type="submission" date="2018-09" db="EMBL/GenBank/DDBJ databases">
        <title>Complete Genome Sequencing of Sulfolobus sp. JCM 16834.</title>
        <authorList>
            <person name="Kato S."/>
            <person name="Itoh T."/>
            <person name="Ohkuma M."/>
        </authorList>
    </citation>
    <scope>NUCLEOTIDE SEQUENCE [LARGE SCALE GENOMIC DNA]</scope>
    <source>
        <strain evidence="14">IC-007</strain>
    </source>
</reference>
<keyword evidence="5 7" id="KW-0689">Ribosomal protein</keyword>
<dbReference type="PANTHER" id="PTHR11994">
    <property type="entry name" value="60S RIBOSOMAL PROTEIN L11-RELATED"/>
    <property type="match status" value="1"/>
</dbReference>
<evidence type="ECO:0000256" key="3">
    <source>
        <dbReference type="ARBA" id="ARBA00022730"/>
    </source>
</evidence>
<evidence type="ECO:0000313" key="11">
    <source>
        <dbReference type="EMBL" id="BBG24389.1"/>
    </source>
</evidence>
<evidence type="ECO:0000256" key="7">
    <source>
        <dbReference type="HAMAP-Rule" id="MF_01333"/>
    </source>
</evidence>
<dbReference type="SUPFAM" id="SSF55282">
    <property type="entry name" value="RL5-like"/>
    <property type="match status" value="1"/>
</dbReference>
<accession>A0A510DW46</accession>
<dbReference type="GO" id="GO:0000049">
    <property type="term" value="F:tRNA binding"/>
    <property type="evidence" value="ECO:0007669"/>
    <property type="project" value="UniProtKB-UniRule"/>
</dbReference>
<dbReference type="PROSITE" id="PS00358">
    <property type="entry name" value="RIBOSOMAL_L5"/>
    <property type="match status" value="1"/>
</dbReference>
<keyword evidence="6 7" id="KW-0687">Ribonucleoprotein</keyword>
<evidence type="ECO:0000313" key="14">
    <source>
        <dbReference type="Proteomes" id="UP000325030"/>
    </source>
</evidence>
<dbReference type="NCBIfam" id="NF003258">
    <property type="entry name" value="PRK04219.1"/>
    <property type="match status" value="1"/>
</dbReference>
<dbReference type="RefSeq" id="WP_054844960.1">
    <property type="nucleotide sequence ID" value="NZ_AP018929.1"/>
</dbReference>
<keyword evidence="13" id="KW-1185">Reference proteome</keyword>
<accession>A0A510E3W7</accession>
<protein>
    <recommendedName>
        <fullName evidence="7">Large ribosomal subunit protein uL5</fullName>
    </recommendedName>
</protein>
<dbReference type="GO" id="GO:0003735">
    <property type="term" value="F:structural constituent of ribosome"/>
    <property type="evidence" value="ECO:0007669"/>
    <property type="project" value="InterPro"/>
</dbReference>
<dbReference type="GO" id="GO:1990904">
    <property type="term" value="C:ribonucleoprotein complex"/>
    <property type="evidence" value="ECO:0007669"/>
    <property type="project" value="UniProtKB-KW"/>
</dbReference>
<dbReference type="GeneID" id="41718016"/>
<dbReference type="Proteomes" id="UP000322983">
    <property type="component" value="Chromosome"/>
</dbReference>
<evidence type="ECO:0000259" key="10">
    <source>
        <dbReference type="Pfam" id="PF00673"/>
    </source>
</evidence>
<dbReference type="Pfam" id="PF00281">
    <property type="entry name" value="Ribosomal_L5"/>
    <property type="match status" value="1"/>
</dbReference>
<evidence type="ECO:0000256" key="8">
    <source>
        <dbReference type="RuleBase" id="RU003930"/>
    </source>
</evidence>
<dbReference type="FunFam" id="3.30.1440.10:FF:000002">
    <property type="entry name" value="60S ribosomal protein L11"/>
    <property type="match status" value="1"/>
</dbReference>
<proteinExistence type="inferred from homology"/>
<evidence type="ECO:0000256" key="2">
    <source>
        <dbReference type="ARBA" id="ARBA00022555"/>
    </source>
</evidence>
<dbReference type="GO" id="GO:0005840">
    <property type="term" value="C:ribosome"/>
    <property type="evidence" value="ECO:0007669"/>
    <property type="project" value="UniProtKB-KW"/>
</dbReference>
<dbReference type="Gene3D" id="3.30.1440.10">
    <property type="match status" value="1"/>
</dbReference>
<dbReference type="KEGG" id="step:IC006_1701"/>
<evidence type="ECO:0000256" key="1">
    <source>
        <dbReference type="ARBA" id="ARBA00008553"/>
    </source>
</evidence>
<dbReference type="EMBL" id="AP018929">
    <property type="protein sequence ID" value="BBG24389.1"/>
    <property type="molecule type" value="Genomic_DNA"/>
</dbReference>
<gene>
    <name evidence="7" type="primary">rpl5</name>
    <name evidence="11" type="ORF">IC006_1701</name>
    <name evidence="12" type="ORF">IC007_1679</name>
</gene>
<comment type="function">
    <text evidence="7">This is 1 of the proteins that bind and probably mediate the attachment of the 5S RNA into the large ribosomal subunit, where it forms part of the central protuberance. In the 70S ribosome it contacts protein S13 of the 30S subunit (bridge B1b), connecting the 2 subunits; this bridge is implicated in subunit movement. May contact the P site tRNA; the 5S rRNA and some of its associated proteins might help stabilize positioning of ribosome-bound tRNAs.</text>
</comment>
<reference evidence="12 13" key="2">
    <citation type="journal article" date="2020" name="Int. J. Syst. Evol. Microbiol.">
        <title>Sulfuracidifex tepidarius gen. nov., sp. nov. and transfer of Sulfolobus metallicus Huber and Stetter 1992 to the genus Sulfuracidifex as Sulfuracidifex metallicus comb. nov.</title>
        <authorList>
            <person name="Itoh T."/>
            <person name="Miura T."/>
            <person name="Sakai H.D."/>
            <person name="Kato S."/>
            <person name="Ohkuma M."/>
            <person name="Takashina T."/>
        </authorList>
    </citation>
    <scope>NUCLEOTIDE SEQUENCE</scope>
    <source>
        <strain evidence="11 13">IC-006</strain>
        <strain evidence="12">IC-007</strain>
    </source>
</reference>
<dbReference type="InterPro" id="IPR057266">
    <property type="entry name" value="Ribosomal_uL5_euk/arc-type"/>
</dbReference>
<keyword evidence="4 7" id="KW-0694">RNA-binding</keyword>
<feature type="domain" description="Large ribosomal subunit protein uL5 N-terminal" evidence="9">
    <location>
        <begin position="12"/>
        <end position="65"/>
    </location>
</feature>
<dbReference type="Proteomes" id="UP000325030">
    <property type="component" value="Chromosome"/>
</dbReference>
<dbReference type="GO" id="GO:0019843">
    <property type="term" value="F:rRNA binding"/>
    <property type="evidence" value="ECO:0007669"/>
    <property type="project" value="UniProtKB-UniRule"/>
</dbReference>
<evidence type="ECO:0000313" key="13">
    <source>
        <dbReference type="Proteomes" id="UP000322983"/>
    </source>
</evidence>
<keyword evidence="2 7" id="KW-0820">tRNA-binding</keyword>
<organism evidence="12 14">
    <name type="scientific">Sulfuracidifex tepidarius</name>
    <dbReference type="NCBI Taxonomy" id="1294262"/>
    <lineage>
        <taxon>Archaea</taxon>
        <taxon>Thermoproteota</taxon>
        <taxon>Thermoprotei</taxon>
        <taxon>Sulfolobales</taxon>
        <taxon>Sulfolobaceae</taxon>
        <taxon>Sulfuracidifex</taxon>
    </lineage>
</organism>
<name>A0A510E3W7_9CREN</name>
<comment type="similarity">
    <text evidence="1 7 8">Belongs to the universal ribosomal protein uL5 family.</text>
</comment>
<dbReference type="GO" id="GO:0006412">
    <property type="term" value="P:translation"/>
    <property type="evidence" value="ECO:0007669"/>
    <property type="project" value="UniProtKB-UniRule"/>
</dbReference>
<dbReference type="InterPro" id="IPR031310">
    <property type="entry name" value="Ribosomal_uL5_N"/>
</dbReference>
<dbReference type="STRING" id="1294262.GCA_001316085_00321"/>
<evidence type="ECO:0000313" key="12">
    <source>
        <dbReference type="EMBL" id="BBG27147.1"/>
    </source>
</evidence>
<dbReference type="AlphaFoldDB" id="A0A510E3W7"/>